<feature type="region of interest" description="Disordered" evidence="4">
    <location>
        <begin position="1"/>
        <end position="65"/>
    </location>
</feature>
<reference evidence="5" key="1">
    <citation type="submission" date="2019-03" db="EMBL/GenBank/DDBJ databases">
        <title>Genome sequencing and reference-guided assembly of Black Bengal Goat (Capra hircus).</title>
        <authorList>
            <person name="Siddiki A.Z."/>
            <person name="Baten A."/>
            <person name="Billah M."/>
            <person name="Alam M.A.U."/>
            <person name="Shawrob K.S.M."/>
            <person name="Saha S."/>
            <person name="Chowdhury M."/>
            <person name="Rahman A.H."/>
            <person name="Stear M."/>
            <person name="Miah G."/>
            <person name="Das G.B."/>
            <person name="Hossain M.M."/>
            <person name="Kumkum M."/>
            <person name="Islam M.S."/>
            <person name="Mollah A.M."/>
            <person name="Ahsan A."/>
            <person name="Tusar F."/>
            <person name="Khan M.K.I."/>
        </authorList>
    </citation>
    <scope>NUCLEOTIDE SEQUENCE [LARGE SCALE GENOMIC DNA]</scope>
</reference>
<dbReference type="GO" id="GO:0010273">
    <property type="term" value="P:detoxification of copper ion"/>
    <property type="evidence" value="ECO:0007669"/>
    <property type="project" value="TreeGrafter"/>
</dbReference>
<accession>A0A8C2RG96</accession>
<comment type="similarity">
    <text evidence="1">Belongs to the metallothionein superfamily. Type 1 family.</text>
</comment>
<evidence type="ECO:0008006" key="6">
    <source>
        <dbReference type="Google" id="ProtNLM"/>
    </source>
</evidence>
<dbReference type="PANTHER" id="PTHR23299">
    <property type="entry name" value="METALLOTHIONEIN"/>
    <property type="match status" value="1"/>
</dbReference>
<dbReference type="PANTHER" id="PTHR23299:SF59">
    <property type="entry name" value="METALLOTHIONEIN-1B"/>
    <property type="match status" value="1"/>
</dbReference>
<dbReference type="AlphaFoldDB" id="A0A8C2RG96"/>
<evidence type="ECO:0000256" key="1">
    <source>
        <dbReference type="ARBA" id="ARBA00007283"/>
    </source>
</evidence>
<keyword evidence="2" id="KW-0479">Metal-binding</keyword>
<dbReference type="GO" id="GO:0005634">
    <property type="term" value="C:nucleus"/>
    <property type="evidence" value="ECO:0007669"/>
    <property type="project" value="TreeGrafter"/>
</dbReference>
<dbReference type="SUPFAM" id="SSF57868">
    <property type="entry name" value="Metallothionein"/>
    <property type="match status" value="2"/>
</dbReference>
<dbReference type="GO" id="GO:0046872">
    <property type="term" value="F:metal ion binding"/>
    <property type="evidence" value="ECO:0007669"/>
    <property type="project" value="UniProtKB-KW"/>
</dbReference>
<evidence type="ECO:0000256" key="4">
    <source>
        <dbReference type="SAM" id="MobiDB-lite"/>
    </source>
</evidence>
<evidence type="ECO:0000313" key="5">
    <source>
        <dbReference type="Ensembl" id="ENSCHIP00010028339.1"/>
    </source>
</evidence>
<dbReference type="Gene3D" id="4.10.10.10">
    <property type="entry name" value="Metallothionein Isoform II"/>
    <property type="match status" value="2"/>
</dbReference>
<dbReference type="GO" id="GO:0071276">
    <property type="term" value="P:cellular response to cadmium ion"/>
    <property type="evidence" value="ECO:0007669"/>
    <property type="project" value="TreeGrafter"/>
</dbReference>
<protein>
    <recommendedName>
        <fullName evidence="6">Metallothionein</fullName>
    </recommendedName>
</protein>
<dbReference type="InterPro" id="IPR018064">
    <property type="entry name" value="Metalthion_vert_metal_BS"/>
</dbReference>
<organism evidence="5">
    <name type="scientific">Capra hircus</name>
    <name type="common">Goat</name>
    <dbReference type="NCBI Taxonomy" id="9925"/>
    <lineage>
        <taxon>Eukaryota</taxon>
        <taxon>Metazoa</taxon>
        <taxon>Chordata</taxon>
        <taxon>Craniata</taxon>
        <taxon>Vertebrata</taxon>
        <taxon>Euteleostomi</taxon>
        <taxon>Mammalia</taxon>
        <taxon>Eutheria</taxon>
        <taxon>Laurasiatheria</taxon>
        <taxon>Artiodactyla</taxon>
        <taxon>Ruminantia</taxon>
        <taxon>Pecora</taxon>
        <taxon>Bovidae</taxon>
        <taxon>Caprinae</taxon>
        <taxon>Capra</taxon>
    </lineage>
</organism>
<dbReference type="FunFam" id="4.10.10.10:FF:000001">
    <property type="entry name" value="Metallothionein"/>
    <property type="match status" value="1"/>
</dbReference>
<dbReference type="GO" id="GO:0071280">
    <property type="term" value="P:cellular response to copper ion"/>
    <property type="evidence" value="ECO:0007669"/>
    <property type="project" value="TreeGrafter"/>
</dbReference>
<evidence type="ECO:0000256" key="2">
    <source>
        <dbReference type="ARBA" id="ARBA00022723"/>
    </source>
</evidence>
<dbReference type="InterPro" id="IPR023587">
    <property type="entry name" value="Metalthion_dom_sf_vert"/>
</dbReference>
<dbReference type="Ensembl" id="ENSCHIT00010039973.1">
    <property type="protein sequence ID" value="ENSCHIP00010028339.1"/>
    <property type="gene ID" value="ENSCHIG00010020966.1"/>
</dbReference>
<keyword evidence="3" id="KW-0480">Metal-thiolate cluster</keyword>
<dbReference type="PROSITE" id="PS00203">
    <property type="entry name" value="METALLOTHIONEIN_VRT"/>
    <property type="match status" value="1"/>
</dbReference>
<evidence type="ECO:0000256" key="3">
    <source>
        <dbReference type="ARBA" id="ARBA00022851"/>
    </source>
</evidence>
<dbReference type="PRINTS" id="PR00860">
    <property type="entry name" value="MTVERTEBRATE"/>
</dbReference>
<reference evidence="5" key="2">
    <citation type="submission" date="2025-08" db="UniProtKB">
        <authorList>
            <consortium name="Ensembl"/>
        </authorList>
    </citation>
    <scope>IDENTIFICATION</scope>
</reference>
<dbReference type="InterPro" id="IPR017854">
    <property type="entry name" value="Metalthion_dom_sf"/>
</dbReference>
<sequence length="261" mass="27079">MPGGPCAQLGEPRGPPVTQRGAGAGSARPRRVFALAPAPFRYKGSPPPAPLQHAPSASSPSFAQPFPDPSLRFSSLWIPTAPAPRVRTSGLGLGDSPRRARGESLTPHHSLSGHCLPFRKGFRVPSSPLSSTRRPRLTDKAIRVRGSPRFPRIGCGTGTQTRAASPHARVRFSRARSCIFLLAGESCTCAGSCKCKDCKCASCKKSCCSCCPVGCAKCAQGCVCKGASDKCSCCSCCPVGCAKCAQGCICKGASDKCSCCA</sequence>
<feature type="region of interest" description="Disordered" evidence="4">
    <location>
        <begin position="88"/>
        <end position="108"/>
    </location>
</feature>
<dbReference type="InterPro" id="IPR000006">
    <property type="entry name" value="Metalthion_vert"/>
</dbReference>
<dbReference type="GO" id="GO:0006882">
    <property type="term" value="P:intracellular zinc ion homeostasis"/>
    <property type="evidence" value="ECO:0007669"/>
    <property type="project" value="TreeGrafter"/>
</dbReference>
<dbReference type="GO" id="GO:0005737">
    <property type="term" value="C:cytoplasm"/>
    <property type="evidence" value="ECO:0007669"/>
    <property type="project" value="TreeGrafter"/>
</dbReference>
<feature type="compositionally biased region" description="Low complexity" evidence="4">
    <location>
        <begin position="54"/>
        <end position="65"/>
    </location>
</feature>
<proteinExistence type="inferred from homology"/>
<name>A0A8C2RG96_CAPHI</name>
<dbReference type="Pfam" id="PF00131">
    <property type="entry name" value="Metallothio"/>
    <property type="match status" value="1"/>
</dbReference>
<dbReference type="GO" id="GO:0071294">
    <property type="term" value="P:cellular response to zinc ion"/>
    <property type="evidence" value="ECO:0007669"/>
    <property type="project" value="TreeGrafter"/>
</dbReference>